<proteinExistence type="predicted"/>
<keyword evidence="1" id="KW-1133">Transmembrane helix</keyword>
<keyword evidence="3" id="KW-1185">Reference proteome</keyword>
<evidence type="ECO:0000256" key="1">
    <source>
        <dbReference type="SAM" id="Phobius"/>
    </source>
</evidence>
<sequence length="231" mass="24606">MPNSTVPAAATGLPSQTRRLFLRSGSAAAVFGAVTAAAAASVAPEVSPELDHLIAVHRHAHAAFLAARERHIEAERVCATAPKCLPFTWDGKTPIRLSSDQEEGLIHAAQTIIGLGSAGLSSPAVLALSEKRRKQITAAIKGARKDITKVVRDAFAKVEEIRRSSGIEEAERDLVWARDGEQNALKALCGFKCATLAEVNHRADYLVTVGPENITADAIVAMLPTNYKREA</sequence>
<dbReference type="EMBL" id="CP001280">
    <property type="protein sequence ID" value="ACK51709.1"/>
    <property type="molecule type" value="Genomic_DNA"/>
</dbReference>
<dbReference type="RefSeq" id="WP_012591778.1">
    <property type="nucleotide sequence ID" value="NC_011666.1"/>
</dbReference>
<evidence type="ECO:0000313" key="2">
    <source>
        <dbReference type="EMBL" id="ACK51709.1"/>
    </source>
</evidence>
<dbReference type="HOGENOM" id="CLU_1198655_0_0_5"/>
<keyword evidence="1" id="KW-0812">Transmembrane</keyword>
<dbReference type="InterPro" id="IPR006311">
    <property type="entry name" value="TAT_signal"/>
</dbReference>
<dbReference type="PROSITE" id="PS51318">
    <property type="entry name" value="TAT"/>
    <property type="match status" value="1"/>
</dbReference>
<reference evidence="2 3" key="1">
    <citation type="journal article" date="2010" name="J. Bacteriol.">
        <title>Complete genome sequence of the aerobic facultative methanotroph Methylocella silvestris BL2.</title>
        <authorList>
            <person name="Chen Y."/>
            <person name="Crombie A."/>
            <person name="Rahman M.T."/>
            <person name="Dedysh S.N."/>
            <person name="Liesack W."/>
            <person name="Stott M.B."/>
            <person name="Alam M."/>
            <person name="Theisen A.R."/>
            <person name="Murrell J.C."/>
            <person name="Dunfield P.F."/>
        </authorList>
    </citation>
    <scope>NUCLEOTIDE SEQUENCE [LARGE SCALE GENOMIC DNA]</scope>
    <source>
        <strain evidence="3">DSM 15510 / CIP 108128 / LMG 27833 / NCIMB 13906 / BL2</strain>
    </source>
</reference>
<keyword evidence="1" id="KW-0472">Membrane</keyword>
<dbReference type="Proteomes" id="UP000002257">
    <property type="component" value="Chromosome"/>
</dbReference>
<evidence type="ECO:0000313" key="3">
    <source>
        <dbReference type="Proteomes" id="UP000002257"/>
    </source>
</evidence>
<dbReference type="AlphaFoldDB" id="B8ES11"/>
<protein>
    <submittedName>
        <fullName evidence="2">Uncharacterized protein</fullName>
    </submittedName>
</protein>
<accession>B8ES11</accession>
<feature type="transmembrane region" description="Helical" evidence="1">
    <location>
        <begin position="105"/>
        <end position="128"/>
    </location>
</feature>
<dbReference type="KEGG" id="msl:Msil_2790"/>
<organism evidence="2 3">
    <name type="scientific">Methylocella silvestris (strain DSM 15510 / CIP 108128 / LMG 27833 / NCIMB 13906 / BL2)</name>
    <dbReference type="NCBI Taxonomy" id="395965"/>
    <lineage>
        <taxon>Bacteria</taxon>
        <taxon>Pseudomonadati</taxon>
        <taxon>Pseudomonadota</taxon>
        <taxon>Alphaproteobacteria</taxon>
        <taxon>Hyphomicrobiales</taxon>
        <taxon>Beijerinckiaceae</taxon>
        <taxon>Methylocella</taxon>
    </lineage>
</organism>
<dbReference type="STRING" id="395965.Msil_2790"/>
<name>B8ES11_METSB</name>
<gene>
    <name evidence="2" type="ordered locus">Msil_2790</name>
</gene>
<feature type="transmembrane region" description="Helical" evidence="1">
    <location>
        <begin position="20"/>
        <end position="43"/>
    </location>
</feature>